<dbReference type="Proteomes" id="UP000076964">
    <property type="component" value="Unassembled WGS sequence"/>
</dbReference>
<organism evidence="1 2">
    <name type="scientific">Thermodesulfatator autotrophicus</name>
    <dbReference type="NCBI Taxonomy" id="1795632"/>
    <lineage>
        <taxon>Bacteria</taxon>
        <taxon>Pseudomonadati</taxon>
        <taxon>Thermodesulfobacteriota</taxon>
        <taxon>Thermodesulfobacteria</taxon>
        <taxon>Thermodesulfobacteriales</taxon>
        <taxon>Thermodesulfatatoraceae</taxon>
        <taxon>Thermodesulfatator</taxon>
    </lineage>
</organism>
<dbReference type="Gene3D" id="3.40.50.11010">
    <property type="match status" value="1"/>
</dbReference>
<reference evidence="1 2" key="1">
    <citation type="submission" date="2016-02" db="EMBL/GenBank/DDBJ databases">
        <title>Draft genome sequence of Thermodesulfatator sp. S606.</title>
        <authorList>
            <person name="Lai Q."/>
            <person name="Cao J."/>
            <person name="Dupont S."/>
            <person name="Shao Z."/>
            <person name="Jebbar M."/>
            <person name="Alain K."/>
        </authorList>
    </citation>
    <scope>NUCLEOTIDE SEQUENCE [LARGE SCALE GENOMIC DNA]</scope>
    <source>
        <strain evidence="1 2">S606</strain>
    </source>
</reference>
<gene>
    <name evidence="1" type="ORF">TH606_04085</name>
</gene>
<comment type="caution">
    <text evidence="1">The sequence shown here is derived from an EMBL/GenBank/DDBJ whole genome shotgun (WGS) entry which is preliminary data.</text>
</comment>
<dbReference type="AlphaFoldDB" id="A0A177E7U3"/>
<evidence type="ECO:0000313" key="2">
    <source>
        <dbReference type="Proteomes" id="UP000076964"/>
    </source>
</evidence>
<protein>
    <recommendedName>
        <fullName evidence="3">Glycosyltransferase subfamily 4-like N-terminal domain-containing protein</fullName>
    </recommendedName>
</protein>
<dbReference type="STRING" id="1795632.TH606_04085"/>
<evidence type="ECO:0008006" key="3">
    <source>
        <dbReference type="Google" id="ProtNLM"/>
    </source>
</evidence>
<evidence type="ECO:0000313" key="1">
    <source>
        <dbReference type="EMBL" id="OAG28023.1"/>
    </source>
</evidence>
<dbReference type="EMBL" id="LSFI01000015">
    <property type="protein sequence ID" value="OAG28023.1"/>
    <property type="molecule type" value="Genomic_DNA"/>
</dbReference>
<dbReference type="GO" id="GO:0016757">
    <property type="term" value="F:glycosyltransferase activity"/>
    <property type="evidence" value="ECO:0007669"/>
    <property type="project" value="TreeGrafter"/>
</dbReference>
<dbReference type="SUPFAM" id="SSF53756">
    <property type="entry name" value="UDP-Glycosyltransferase/glycogen phosphorylase"/>
    <property type="match status" value="1"/>
</dbReference>
<dbReference type="Gene3D" id="3.40.50.2000">
    <property type="entry name" value="Glycogen Phosphorylase B"/>
    <property type="match status" value="1"/>
</dbReference>
<accession>A0A177E7U3</accession>
<sequence>MPSEKISFLVFADDWGEHPSSCQHIFRHIVKEYPVIWVNTVGMRLPRFCKADLAKGFRKLKRMFFPRREKASRQMLPENLSVIQPPMIPYNKGFFRQINRHSVIKAVRQELKRRGLERPILVTTVPNACDYIGAFGERRVVYYCVDDFANWPGHEKDLILKMEEELIRKSDVFVATSEELFKRLERYQKPIYFLPHGFDFELFHKPILQEPLTLQKIPRPRIGYIGLIDARLNLNLIRHILSNLLNINFVFIGRNEIDMTSIKYSNFYYIPPIDYEQVPSTLQSMDILILPYIVNSFTQTINPLKLKEYLATGKPIVGVPLKEIKKFEPYVVIAETPEEWVKVINDIINRKLCPPKIPHEKLAKEDWSYKAKEFLSFCLP</sequence>
<dbReference type="PANTHER" id="PTHR45947:SF3">
    <property type="entry name" value="SULFOQUINOVOSYL TRANSFERASE SQD2"/>
    <property type="match status" value="1"/>
</dbReference>
<dbReference type="InterPro" id="IPR050194">
    <property type="entry name" value="Glycosyltransferase_grp1"/>
</dbReference>
<name>A0A177E7U3_9BACT</name>
<proteinExistence type="predicted"/>
<dbReference type="RefSeq" id="WP_068541520.1">
    <property type="nucleotide sequence ID" value="NZ_LSFI01000015.1"/>
</dbReference>
<dbReference type="PANTHER" id="PTHR45947">
    <property type="entry name" value="SULFOQUINOVOSYL TRANSFERASE SQD2"/>
    <property type="match status" value="1"/>
</dbReference>
<keyword evidence="2" id="KW-1185">Reference proteome</keyword>
<dbReference type="OrthoDB" id="9816564at2"/>